<dbReference type="Gene3D" id="3.40.50.10810">
    <property type="entry name" value="Tandem AAA-ATPase domain"/>
    <property type="match status" value="1"/>
</dbReference>
<dbReference type="PROSITE" id="PS51192">
    <property type="entry name" value="HELICASE_ATP_BIND_1"/>
    <property type="match status" value="1"/>
</dbReference>
<dbReference type="InterPro" id="IPR014001">
    <property type="entry name" value="Helicase_ATP-bd"/>
</dbReference>
<keyword evidence="1" id="KW-0547">Nucleotide-binding</keyword>
<dbReference type="Proteomes" id="UP000645217">
    <property type="component" value="Unassembled WGS sequence"/>
</dbReference>
<feature type="domain" description="Helicase ATP-binding" evidence="5">
    <location>
        <begin position="110"/>
        <end position="288"/>
    </location>
</feature>
<dbReference type="InterPro" id="IPR057342">
    <property type="entry name" value="DEXDc_RapA"/>
</dbReference>
<dbReference type="PANTHER" id="PTHR45766">
    <property type="entry name" value="DNA ANNEALING HELICASE AND ENDONUCLEASE ZRANB3 FAMILY MEMBER"/>
    <property type="match status" value="1"/>
</dbReference>
<organism evidence="7 8">
    <name type="scientific">Sphaerisporangium melleum</name>
    <dbReference type="NCBI Taxonomy" id="321316"/>
    <lineage>
        <taxon>Bacteria</taxon>
        <taxon>Bacillati</taxon>
        <taxon>Actinomycetota</taxon>
        <taxon>Actinomycetes</taxon>
        <taxon>Streptosporangiales</taxon>
        <taxon>Streptosporangiaceae</taxon>
        <taxon>Sphaerisporangium</taxon>
    </lineage>
</organism>
<evidence type="ECO:0000259" key="6">
    <source>
        <dbReference type="PROSITE" id="PS51194"/>
    </source>
</evidence>
<evidence type="ECO:0000259" key="5">
    <source>
        <dbReference type="PROSITE" id="PS51192"/>
    </source>
</evidence>
<evidence type="ECO:0000256" key="4">
    <source>
        <dbReference type="ARBA" id="ARBA00022840"/>
    </source>
</evidence>
<dbReference type="SMART" id="SM00487">
    <property type="entry name" value="DEXDc"/>
    <property type="match status" value="1"/>
</dbReference>
<keyword evidence="3 7" id="KW-0347">Helicase</keyword>
<evidence type="ECO:0000313" key="7">
    <source>
        <dbReference type="EMBL" id="GGK81727.1"/>
    </source>
</evidence>
<dbReference type="CDD" id="cd18011">
    <property type="entry name" value="DEXDc_RapA"/>
    <property type="match status" value="1"/>
</dbReference>
<dbReference type="InterPro" id="IPR038718">
    <property type="entry name" value="SNF2-like_sf"/>
</dbReference>
<dbReference type="CDD" id="cd18793">
    <property type="entry name" value="SF2_C_SNF"/>
    <property type="match status" value="1"/>
</dbReference>
<accession>A0A917R1D7</accession>
<keyword evidence="8" id="KW-1185">Reference proteome</keyword>
<dbReference type="PANTHER" id="PTHR45766:SF6">
    <property type="entry name" value="SWI_SNF-RELATED MATRIX-ASSOCIATED ACTIN-DEPENDENT REGULATOR OF CHROMATIN SUBFAMILY A-LIKE PROTEIN 1"/>
    <property type="match status" value="1"/>
</dbReference>
<reference evidence="7" key="2">
    <citation type="submission" date="2020-09" db="EMBL/GenBank/DDBJ databases">
        <authorList>
            <person name="Sun Q."/>
            <person name="Ohkuma M."/>
        </authorList>
    </citation>
    <scope>NUCLEOTIDE SEQUENCE</scope>
    <source>
        <strain evidence="7">JCM 13064</strain>
    </source>
</reference>
<proteinExistence type="predicted"/>
<dbReference type="AlphaFoldDB" id="A0A917R1D7"/>
<reference evidence="7" key="1">
    <citation type="journal article" date="2014" name="Int. J. Syst. Evol. Microbiol.">
        <title>Complete genome sequence of Corynebacterium casei LMG S-19264T (=DSM 44701T), isolated from a smear-ripened cheese.</title>
        <authorList>
            <consortium name="US DOE Joint Genome Institute (JGI-PGF)"/>
            <person name="Walter F."/>
            <person name="Albersmeier A."/>
            <person name="Kalinowski J."/>
            <person name="Ruckert C."/>
        </authorList>
    </citation>
    <scope>NUCLEOTIDE SEQUENCE</scope>
    <source>
        <strain evidence="7">JCM 13064</strain>
    </source>
</reference>
<dbReference type="InterPro" id="IPR027417">
    <property type="entry name" value="P-loop_NTPase"/>
</dbReference>
<dbReference type="GO" id="GO:0016787">
    <property type="term" value="F:hydrolase activity"/>
    <property type="evidence" value="ECO:0007669"/>
    <property type="project" value="UniProtKB-KW"/>
</dbReference>
<dbReference type="GO" id="GO:0003677">
    <property type="term" value="F:DNA binding"/>
    <property type="evidence" value="ECO:0007669"/>
    <property type="project" value="InterPro"/>
</dbReference>
<evidence type="ECO:0000256" key="2">
    <source>
        <dbReference type="ARBA" id="ARBA00022801"/>
    </source>
</evidence>
<dbReference type="InterPro" id="IPR049730">
    <property type="entry name" value="SNF2/RAD54-like_C"/>
</dbReference>
<dbReference type="InterPro" id="IPR006935">
    <property type="entry name" value="Helicase/UvrB_N"/>
</dbReference>
<feature type="domain" description="Helicase C-terminal" evidence="6">
    <location>
        <begin position="467"/>
        <end position="628"/>
    </location>
</feature>
<gene>
    <name evidence="7" type="ORF">GCM10007964_25470</name>
</gene>
<protein>
    <submittedName>
        <fullName evidence="7">ATP-dependent helicase HepA</fullName>
    </submittedName>
</protein>
<dbReference type="PROSITE" id="PS51194">
    <property type="entry name" value="HELICASE_CTER"/>
    <property type="match status" value="1"/>
</dbReference>
<sequence length="962" mass="105464">MTPRTVYSPGSLVRARGRDWVVLPETTPGFLVARPLGGGDDEIAGILTDLETVTPATFPPPDADDAGNSVSAGLLRTALRVGFRATAGPFRSLAGLAVEPRPYQLVPLLMALRQQTVRLLIADDVGIGKTIEASLIAAELLAQGTATGLTVLCSPALAEQWQQELAEKFRIDAELVLPSTVKRLHKNAVLADDESIFHYYRHTVVSTDFIKSPARMKEFIQSCPDLVIVDEAHTCVADGSTGGGRTQRYDLIRELAGKADRHLLLVTATPHSGKDEGFRNLIGLLDPALPGLDLNDAKGRDELARYMVQRRRGDIRKYLDEETKFPSDRETHEERYYLTDDYRKLFRQVLAYAKETIRGASRDQVRQRVRYWSVLALLRALASSPQAAAATLQTRAKSVGSETTEEADRLGRATVLDMAEDEASESVDVLPGADDLKDDDHTERARLLRFAKQAGALAGKGDSKLTKVKDVVQGLLADGYDPIVFCRFIDTAEYVAEHLRTALGTAAHVGCVTGMLPPSEREARIGELSATEGRHVLVATDCLSEGVNLQDAFQAVVHYDLAWNPTRHEQREGRVDRFGQPADKVRAVTIIGADNLIDEIVMRVLIRKHEEIRKSLGVSVPVPNSSNQVVEALMEELLTSGGETWQQLPLDGLGAGDLHAEWESSAAKERASRTKFAQVGIKPDEVARELAEIRASLGSSGEIETFTREALDALGSSLTNQEYGFTAVTATLPNGLRDTLPPGQAQPLPFHRALPVPRRHAHLDRTDPSIGAIARYVLDAALDRTIPWPTSERPSRFGVMRTHAVQRRTTLLLTRFRMHLELSVKDGKKPLVAEEARVLAFRGKPDHPGWLSQDEVEALLVAQPDGNVAPDFARDDLDRLLALETRQQPDGLEQTKPRLMWHLEPALDAEAEALAERLRDSHARVRAAARQSGSSKITVTANKPADLLGVYIYLPAVPGVTS</sequence>
<dbReference type="Gene3D" id="3.40.50.300">
    <property type="entry name" value="P-loop containing nucleotide triphosphate hydrolases"/>
    <property type="match status" value="1"/>
</dbReference>
<evidence type="ECO:0000256" key="1">
    <source>
        <dbReference type="ARBA" id="ARBA00022741"/>
    </source>
</evidence>
<comment type="caution">
    <text evidence="7">The sequence shown here is derived from an EMBL/GenBank/DDBJ whole genome shotgun (WGS) entry which is preliminary data.</text>
</comment>
<dbReference type="Pfam" id="PF04851">
    <property type="entry name" value="ResIII"/>
    <property type="match status" value="1"/>
</dbReference>
<dbReference type="GO" id="GO:0005524">
    <property type="term" value="F:ATP binding"/>
    <property type="evidence" value="ECO:0007669"/>
    <property type="project" value="InterPro"/>
</dbReference>
<keyword evidence="4" id="KW-0067">ATP-binding</keyword>
<dbReference type="GO" id="GO:0004386">
    <property type="term" value="F:helicase activity"/>
    <property type="evidence" value="ECO:0007669"/>
    <property type="project" value="UniProtKB-KW"/>
</dbReference>
<evidence type="ECO:0000256" key="3">
    <source>
        <dbReference type="ARBA" id="ARBA00022806"/>
    </source>
</evidence>
<evidence type="ECO:0000313" key="8">
    <source>
        <dbReference type="Proteomes" id="UP000645217"/>
    </source>
</evidence>
<dbReference type="SUPFAM" id="SSF52540">
    <property type="entry name" value="P-loop containing nucleoside triphosphate hydrolases"/>
    <property type="match status" value="1"/>
</dbReference>
<keyword evidence="2" id="KW-0378">Hydrolase</keyword>
<name>A0A917R1D7_9ACTN</name>
<dbReference type="SMART" id="SM00490">
    <property type="entry name" value="HELICc"/>
    <property type="match status" value="1"/>
</dbReference>
<dbReference type="Pfam" id="PF00271">
    <property type="entry name" value="Helicase_C"/>
    <property type="match status" value="1"/>
</dbReference>
<dbReference type="InterPro" id="IPR001650">
    <property type="entry name" value="Helicase_C-like"/>
</dbReference>
<dbReference type="EMBL" id="BMNT01000012">
    <property type="protein sequence ID" value="GGK81727.1"/>
    <property type="molecule type" value="Genomic_DNA"/>
</dbReference>